<dbReference type="InterPro" id="IPR005583">
    <property type="entry name" value="YaaA"/>
</dbReference>
<dbReference type="PANTHER" id="PTHR30283">
    <property type="entry name" value="PEROXIDE STRESS RESPONSE PROTEIN YAAA"/>
    <property type="match status" value="1"/>
</dbReference>
<dbReference type="KEGG" id="cha:CHAB381_0799"/>
<dbReference type="AlphaFoldDB" id="A7I1H7"/>
<dbReference type="PANTHER" id="PTHR30283:SF4">
    <property type="entry name" value="PEROXIDE STRESS RESISTANCE PROTEIN YAAA"/>
    <property type="match status" value="1"/>
</dbReference>
<dbReference type="Pfam" id="PF03883">
    <property type="entry name" value="H2O2_YaaD"/>
    <property type="match status" value="1"/>
</dbReference>
<reference evidence="2" key="1">
    <citation type="submission" date="2007-07" db="EMBL/GenBank/DDBJ databases">
        <title>Complete genome sequence of Campylobacter hominis ATCC BAA-381, a commensal isolated from the human gastrointestinal tract.</title>
        <authorList>
            <person name="Fouts D.E."/>
            <person name="Mongodin E.F."/>
            <person name="Puiu D."/>
            <person name="Sebastian Y."/>
            <person name="Miller W.G."/>
            <person name="Mandrell R.E."/>
            <person name="Nelson K.E."/>
        </authorList>
    </citation>
    <scope>NUCLEOTIDE SEQUENCE [LARGE SCALE GENOMIC DNA]</scope>
    <source>
        <strain evidence="2">ATCC BAA-381 / LMG 19568 / NCTC 13146 / CH001A</strain>
    </source>
</reference>
<dbReference type="eggNOG" id="COG3022">
    <property type="taxonomic scope" value="Bacteria"/>
</dbReference>
<dbReference type="EMBL" id="CP000776">
    <property type="protein sequence ID" value="ABS51202.1"/>
    <property type="molecule type" value="Genomic_DNA"/>
</dbReference>
<dbReference type="HOGENOM" id="CLU_071581_1_0_7"/>
<dbReference type="STRING" id="360107.CHAB381_0799"/>
<dbReference type="OrthoDB" id="3210767at2"/>
<proteinExistence type="predicted"/>
<protein>
    <submittedName>
        <fullName evidence="1">Uncharacterized protein</fullName>
    </submittedName>
</protein>
<accession>A7I1H7</accession>
<name>A7I1H7_CAMHC</name>
<evidence type="ECO:0000313" key="2">
    <source>
        <dbReference type="Proteomes" id="UP000002407"/>
    </source>
</evidence>
<gene>
    <name evidence="1" type="ordered locus">CHAB381_0799</name>
</gene>
<dbReference type="RefSeq" id="WP_012108657.1">
    <property type="nucleotide sequence ID" value="NC_009714.1"/>
</dbReference>
<evidence type="ECO:0000313" key="1">
    <source>
        <dbReference type="EMBL" id="ABS51202.1"/>
    </source>
</evidence>
<keyword evidence="2" id="KW-1185">Reference proteome</keyword>
<dbReference type="GO" id="GO:0033194">
    <property type="term" value="P:response to hydroperoxide"/>
    <property type="evidence" value="ECO:0007669"/>
    <property type="project" value="TreeGrafter"/>
</dbReference>
<organism evidence="1 2">
    <name type="scientific">Campylobacter hominis (strain ATCC BAA-381 / DSM 21671 / CCUG 45161 / LMG 19568 / NCTC 13146 / CH001A)</name>
    <dbReference type="NCBI Taxonomy" id="360107"/>
    <lineage>
        <taxon>Bacteria</taxon>
        <taxon>Pseudomonadati</taxon>
        <taxon>Campylobacterota</taxon>
        <taxon>Epsilonproteobacteria</taxon>
        <taxon>Campylobacterales</taxon>
        <taxon>Campylobacteraceae</taxon>
        <taxon>Campylobacter</taxon>
    </lineage>
</organism>
<dbReference type="Proteomes" id="UP000002407">
    <property type="component" value="Chromosome"/>
</dbReference>
<dbReference type="GO" id="GO:0005829">
    <property type="term" value="C:cytosol"/>
    <property type="evidence" value="ECO:0007669"/>
    <property type="project" value="TreeGrafter"/>
</dbReference>
<sequence length="245" mass="29061">MKILFSPAEDKISLSDLPPINYKNFIFNELYKKRFEILKLYDNFVQNAAITELSRVFGLKKETEILHYKNEIFKLGTIKAILRYNGVAYKALQYRSLNKQAQNFIDKNVIIFSNLFGPILAENAIPNYKLKQGEKFCDINIENFYKQNFSENIDKFIENDDILDLRAGFYNKFYDIKKEYLTMKFIKNGKVISHFAKYFRGKILKEIAQNQLDNNKKIIAFNFTDLKLIEIHKIQNRTEILYKII</sequence>